<gene>
    <name evidence="7" type="primary">U389</name>
</gene>
<dbReference type="Pfam" id="PF06388">
    <property type="entry name" value="DUF1075"/>
    <property type="match status" value="1"/>
</dbReference>
<keyword evidence="4 6" id="KW-1133">Transmembrane helix</keyword>
<sequence>MTSFLHSIFVQKPKFLGTKTGFSNAVRLVHGKVEASSHKVDKLEKRFLVWTGKYKKIEDVPNFVSQSTIERARNRMRIRIANYMMLATAVGCIIMIYSGKQAAKRGESVQKQNIEWHRKIKEEAKAE</sequence>
<evidence type="ECO:0000256" key="4">
    <source>
        <dbReference type="ARBA" id="ARBA00022989"/>
    </source>
</evidence>
<evidence type="ECO:0000256" key="6">
    <source>
        <dbReference type="SAM" id="Phobius"/>
    </source>
</evidence>
<dbReference type="InterPro" id="IPR009432">
    <property type="entry name" value="DUF1075"/>
</dbReference>
<feature type="transmembrane region" description="Helical" evidence="6">
    <location>
        <begin position="80"/>
        <end position="99"/>
    </location>
</feature>
<dbReference type="AlphaFoldDB" id="V5I942"/>
<protein>
    <submittedName>
        <fullName evidence="7">Uncharacterized protein</fullName>
    </submittedName>
</protein>
<dbReference type="EMBL" id="GALX01003590">
    <property type="protein sequence ID" value="JAB64876.1"/>
    <property type="molecule type" value="Transcribed_RNA"/>
</dbReference>
<accession>V5I942</accession>
<evidence type="ECO:0000313" key="7">
    <source>
        <dbReference type="EMBL" id="JAB64876.1"/>
    </source>
</evidence>
<proteinExistence type="inferred from homology"/>
<evidence type="ECO:0000256" key="1">
    <source>
        <dbReference type="ARBA" id="ARBA00004167"/>
    </source>
</evidence>
<reference evidence="7" key="1">
    <citation type="submission" date="2013-07" db="EMBL/GenBank/DDBJ databases">
        <title>Midgut Transcriptome Profiling of Anoplphora glabripennis, a Lignocellulose Degrading, Wood-Boring Cerambycid.</title>
        <authorList>
            <person name="Scully E.D."/>
            <person name="Hoover K."/>
            <person name="Carlson J.E."/>
            <person name="Tien M."/>
            <person name="Geib S.M."/>
        </authorList>
    </citation>
    <scope>NUCLEOTIDE SEQUENCE</scope>
</reference>
<evidence type="ECO:0000256" key="2">
    <source>
        <dbReference type="ARBA" id="ARBA00007363"/>
    </source>
</evidence>
<dbReference type="GO" id="GO:0016020">
    <property type="term" value="C:membrane"/>
    <property type="evidence" value="ECO:0007669"/>
    <property type="project" value="UniProtKB-SubCell"/>
</dbReference>
<evidence type="ECO:0000256" key="3">
    <source>
        <dbReference type="ARBA" id="ARBA00022692"/>
    </source>
</evidence>
<dbReference type="PANTHER" id="PTHR13674:SF5">
    <property type="entry name" value="UPF0389 PROTEIN CG9231"/>
    <property type="match status" value="1"/>
</dbReference>
<comment type="similarity">
    <text evidence="2">Belongs to the UPF0389 family.</text>
</comment>
<keyword evidence="3 6" id="KW-0812">Transmembrane</keyword>
<comment type="subcellular location">
    <subcellularLocation>
        <location evidence="1">Membrane</location>
        <topology evidence="1">Single-pass membrane protein</topology>
    </subcellularLocation>
</comment>
<evidence type="ECO:0000256" key="5">
    <source>
        <dbReference type="ARBA" id="ARBA00023136"/>
    </source>
</evidence>
<organism evidence="7">
    <name type="scientific">Anoplophora glabripennis</name>
    <name type="common">Asian longhorn beetle</name>
    <name type="synonym">Anoplophora nobilis</name>
    <dbReference type="NCBI Taxonomy" id="217634"/>
    <lineage>
        <taxon>Eukaryota</taxon>
        <taxon>Metazoa</taxon>
        <taxon>Ecdysozoa</taxon>
        <taxon>Arthropoda</taxon>
        <taxon>Hexapoda</taxon>
        <taxon>Insecta</taxon>
        <taxon>Pterygota</taxon>
        <taxon>Neoptera</taxon>
        <taxon>Endopterygota</taxon>
        <taxon>Coleoptera</taxon>
        <taxon>Polyphaga</taxon>
        <taxon>Cucujiformia</taxon>
        <taxon>Chrysomeloidea</taxon>
        <taxon>Cerambycidae</taxon>
        <taxon>Lamiinae</taxon>
        <taxon>Lamiini</taxon>
        <taxon>Anoplophora</taxon>
    </lineage>
</organism>
<keyword evidence="5 6" id="KW-0472">Membrane</keyword>
<name>V5I942_ANOGL</name>
<dbReference type="PANTHER" id="PTHR13674">
    <property type="entry name" value="GROWTH AND TRANSFORMATION-DEPENDENT PROTEIN"/>
    <property type="match status" value="1"/>
</dbReference>